<dbReference type="GO" id="GO:0000155">
    <property type="term" value="F:phosphorelay sensor kinase activity"/>
    <property type="evidence" value="ECO:0007669"/>
    <property type="project" value="InterPro"/>
</dbReference>
<dbReference type="PROSITE" id="PS50113">
    <property type="entry name" value="PAC"/>
    <property type="match status" value="2"/>
</dbReference>
<feature type="coiled-coil region" evidence="8">
    <location>
        <begin position="139"/>
        <end position="201"/>
    </location>
</feature>
<evidence type="ECO:0000259" key="10">
    <source>
        <dbReference type="PROSITE" id="PS50112"/>
    </source>
</evidence>
<evidence type="ECO:0000313" key="13">
    <source>
        <dbReference type="Proteomes" id="UP000295499"/>
    </source>
</evidence>
<dbReference type="EC" id="2.7.13.3" evidence="2"/>
<dbReference type="EMBL" id="SNWM01000002">
    <property type="protein sequence ID" value="TDO22914.1"/>
    <property type="molecule type" value="Genomic_DNA"/>
</dbReference>
<dbReference type="Gene3D" id="3.30.450.20">
    <property type="entry name" value="PAS domain"/>
    <property type="match status" value="3"/>
</dbReference>
<dbReference type="Pfam" id="PF08447">
    <property type="entry name" value="PAS_3"/>
    <property type="match status" value="2"/>
</dbReference>
<keyword evidence="8" id="KW-0175">Coiled coil</keyword>
<dbReference type="InterPro" id="IPR003661">
    <property type="entry name" value="HisK_dim/P_dom"/>
</dbReference>
<dbReference type="InterPro" id="IPR013655">
    <property type="entry name" value="PAS_fold_3"/>
</dbReference>
<gene>
    <name evidence="12" type="ORF">CLV32_1899</name>
</gene>
<sequence>MSQSPHLLSNEQLIEVFALTKTATAIHVGEDAVIQLANDAMLRIWGKDKSVIGKSLEDALPELRGQPFIEMFKRVWLEGLTISGTDTPATLEVDGVLTTFYFEFEYRAIKDAQGKTICVLHTAIDISDRILGLEAIKRAEEKELALEKEQALNEELASTNEELAAINEEFQQSQENLHLLNTELEARVEARVRELRETEERFRTMAEGTDILIAVGDETGEAIYFNKAWEQLTGRPMQELLKIGWVDLIHSDDRDQFLSNFVDNFNKRAPFSGEFRVMNHDGEYRWLLASGPPRFFPDGSFAGYISSCIDITDRKKEEIEKQDLAEELIAMNEEMTVSNEELLSANEDLIITRQQVEKAELGLRLAIDAARLGAWQIDPATKHLTYNKMLAKLFGYEGAEPMTYEQAIAQVTPEYRPIVTEAIEKAIANQGNYDVTYAQNRFNDGEVVWLRSLGRISQDDAGAYTIFSGFVMDITELKQDEQRKNDFIGMVSHELKTPLTSLNGYIQILQNKARKGEDTFTVNALEVAGKQVRKMTTMINGFLNISRLESGKIILNKSHFRLDELINASVKEMVLMDSSHSITYKIHEPITIVADYDKISSVISNLLSNAIKYSPNNKEIEISCAIVDNAAVVSVRDQGMGIAEKDMGHLFDRYYRVESNHTISGFGIGLYLSAEIVERHTGSIWAESEVDKGSTFYFSVPLA</sequence>
<evidence type="ECO:0000256" key="7">
    <source>
        <dbReference type="ARBA" id="ARBA00023136"/>
    </source>
</evidence>
<evidence type="ECO:0000256" key="3">
    <source>
        <dbReference type="ARBA" id="ARBA00022553"/>
    </source>
</evidence>
<dbReference type="Gene3D" id="3.30.565.10">
    <property type="entry name" value="Histidine kinase-like ATPase, C-terminal domain"/>
    <property type="match status" value="1"/>
</dbReference>
<dbReference type="NCBIfam" id="TIGR00229">
    <property type="entry name" value="sensory_box"/>
    <property type="match status" value="2"/>
</dbReference>
<evidence type="ECO:0000256" key="1">
    <source>
        <dbReference type="ARBA" id="ARBA00000085"/>
    </source>
</evidence>
<feature type="domain" description="PAS" evidence="10">
    <location>
        <begin position="198"/>
        <end position="268"/>
    </location>
</feature>
<dbReference type="InterPro" id="IPR013656">
    <property type="entry name" value="PAS_4"/>
</dbReference>
<dbReference type="FunFam" id="3.30.565.10:FF:000006">
    <property type="entry name" value="Sensor histidine kinase WalK"/>
    <property type="match status" value="1"/>
</dbReference>
<evidence type="ECO:0000256" key="2">
    <source>
        <dbReference type="ARBA" id="ARBA00012438"/>
    </source>
</evidence>
<keyword evidence="4" id="KW-0808">Transferase</keyword>
<dbReference type="AlphaFoldDB" id="A0A4R6ILB3"/>
<feature type="coiled-coil region" evidence="8">
    <location>
        <begin position="314"/>
        <end position="341"/>
    </location>
</feature>
<dbReference type="CDD" id="cd00082">
    <property type="entry name" value="HisKA"/>
    <property type="match status" value="1"/>
</dbReference>
<dbReference type="PROSITE" id="PS50109">
    <property type="entry name" value="HIS_KIN"/>
    <property type="match status" value="1"/>
</dbReference>
<proteinExistence type="predicted"/>
<evidence type="ECO:0000259" key="11">
    <source>
        <dbReference type="PROSITE" id="PS50113"/>
    </source>
</evidence>
<dbReference type="SMART" id="SM00091">
    <property type="entry name" value="PAS"/>
    <property type="match status" value="3"/>
</dbReference>
<organism evidence="12 13">
    <name type="scientific">Pedobacter duraquae</name>
    <dbReference type="NCBI Taxonomy" id="425511"/>
    <lineage>
        <taxon>Bacteria</taxon>
        <taxon>Pseudomonadati</taxon>
        <taxon>Bacteroidota</taxon>
        <taxon>Sphingobacteriia</taxon>
        <taxon>Sphingobacteriales</taxon>
        <taxon>Sphingobacteriaceae</taxon>
        <taxon>Pedobacter</taxon>
    </lineage>
</organism>
<dbReference type="OrthoDB" id="9813151at2"/>
<evidence type="ECO:0000256" key="6">
    <source>
        <dbReference type="ARBA" id="ARBA00023012"/>
    </source>
</evidence>
<dbReference type="FunFam" id="1.10.287.130:FF:000001">
    <property type="entry name" value="Two-component sensor histidine kinase"/>
    <property type="match status" value="1"/>
</dbReference>
<dbReference type="Pfam" id="PF00512">
    <property type="entry name" value="HisKA"/>
    <property type="match status" value="1"/>
</dbReference>
<evidence type="ECO:0000256" key="4">
    <source>
        <dbReference type="ARBA" id="ARBA00022679"/>
    </source>
</evidence>
<dbReference type="InterPro" id="IPR000014">
    <property type="entry name" value="PAS"/>
</dbReference>
<evidence type="ECO:0000256" key="8">
    <source>
        <dbReference type="SAM" id="Coils"/>
    </source>
</evidence>
<dbReference type="InterPro" id="IPR003594">
    <property type="entry name" value="HATPase_dom"/>
</dbReference>
<keyword evidence="5" id="KW-0418">Kinase</keyword>
<dbReference type="SMART" id="SM00388">
    <property type="entry name" value="HisKA"/>
    <property type="match status" value="1"/>
</dbReference>
<dbReference type="RefSeq" id="WP_133554664.1">
    <property type="nucleotide sequence ID" value="NZ_SNWM01000002.1"/>
</dbReference>
<dbReference type="PROSITE" id="PS50112">
    <property type="entry name" value="PAS"/>
    <property type="match status" value="2"/>
</dbReference>
<feature type="domain" description="Histidine kinase" evidence="9">
    <location>
        <begin position="490"/>
        <end position="703"/>
    </location>
</feature>
<dbReference type="SUPFAM" id="SSF55785">
    <property type="entry name" value="PYP-like sensor domain (PAS domain)"/>
    <property type="match status" value="3"/>
</dbReference>
<dbReference type="Gene3D" id="1.10.287.130">
    <property type="match status" value="1"/>
</dbReference>
<dbReference type="PANTHER" id="PTHR43304">
    <property type="entry name" value="PHYTOCHROME-LIKE PROTEIN CPH1"/>
    <property type="match status" value="1"/>
</dbReference>
<keyword evidence="3" id="KW-0597">Phosphoprotein</keyword>
<dbReference type="CDD" id="cd00130">
    <property type="entry name" value="PAS"/>
    <property type="match status" value="2"/>
</dbReference>
<evidence type="ECO:0000259" key="9">
    <source>
        <dbReference type="PROSITE" id="PS50109"/>
    </source>
</evidence>
<accession>A0A4R6ILB3</accession>
<keyword evidence="6" id="KW-0902">Two-component regulatory system</keyword>
<dbReference type="SUPFAM" id="SSF55874">
    <property type="entry name" value="ATPase domain of HSP90 chaperone/DNA topoisomerase II/histidine kinase"/>
    <property type="match status" value="1"/>
</dbReference>
<dbReference type="InterPro" id="IPR036097">
    <property type="entry name" value="HisK_dim/P_sf"/>
</dbReference>
<dbReference type="Pfam" id="PF02518">
    <property type="entry name" value="HATPase_c"/>
    <property type="match status" value="1"/>
</dbReference>
<dbReference type="PANTHER" id="PTHR43304:SF1">
    <property type="entry name" value="PAC DOMAIN-CONTAINING PROTEIN"/>
    <property type="match status" value="1"/>
</dbReference>
<dbReference type="InterPro" id="IPR001610">
    <property type="entry name" value="PAC"/>
</dbReference>
<dbReference type="SUPFAM" id="SSF47384">
    <property type="entry name" value="Homodimeric domain of signal transducing histidine kinase"/>
    <property type="match status" value="1"/>
</dbReference>
<feature type="domain" description="PAS" evidence="10">
    <location>
        <begin position="359"/>
        <end position="430"/>
    </location>
</feature>
<comment type="caution">
    <text evidence="12">The sequence shown here is derived from an EMBL/GenBank/DDBJ whole genome shotgun (WGS) entry which is preliminary data.</text>
</comment>
<name>A0A4R6ILB3_9SPHI</name>
<keyword evidence="7" id="KW-0472">Membrane</keyword>
<dbReference type="SMART" id="SM00387">
    <property type="entry name" value="HATPase_c"/>
    <property type="match status" value="1"/>
</dbReference>
<dbReference type="InterPro" id="IPR004358">
    <property type="entry name" value="Sig_transdc_His_kin-like_C"/>
</dbReference>
<protein>
    <recommendedName>
        <fullName evidence="2">histidine kinase</fullName>
        <ecNumber evidence="2">2.7.13.3</ecNumber>
    </recommendedName>
</protein>
<reference evidence="12 13" key="1">
    <citation type="submission" date="2019-03" db="EMBL/GenBank/DDBJ databases">
        <title>Genomic Encyclopedia of Archaeal and Bacterial Type Strains, Phase II (KMG-II): from individual species to whole genera.</title>
        <authorList>
            <person name="Goeker M."/>
        </authorList>
    </citation>
    <scope>NUCLEOTIDE SEQUENCE [LARGE SCALE GENOMIC DNA]</scope>
    <source>
        <strain evidence="12 13">DSM 19034</strain>
    </source>
</reference>
<dbReference type="InterPro" id="IPR000700">
    <property type="entry name" value="PAS-assoc_C"/>
</dbReference>
<evidence type="ECO:0000313" key="12">
    <source>
        <dbReference type="EMBL" id="TDO22914.1"/>
    </source>
</evidence>
<dbReference type="InterPro" id="IPR005467">
    <property type="entry name" value="His_kinase_dom"/>
</dbReference>
<dbReference type="InterPro" id="IPR035965">
    <property type="entry name" value="PAS-like_dom_sf"/>
</dbReference>
<dbReference type="SMART" id="SM00086">
    <property type="entry name" value="PAC"/>
    <property type="match status" value="3"/>
</dbReference>
<dbReference type="InterPro" id="IPR036890">
    <property type="entry name" value="HATPase_C_sf"/>
</dbReference>
<dbReference type="InterPro" id="IPR052162">
    <property type="entry name" value="Sensor_kinase/Photoreceptor"/>
</dbReference>
<feature type="domain" description="PAC" evidence="11">
    <location>
        <begin position="433"/>
        <end position="486"/>
    </location>
</feature>
<feature type="domain" description="PAC" evidence="11">
    <location>
        <begin position="271"/>
        <end position="323"/>
    </location>
</feature>
<dbReference type="Pfam" id="PF08448">
    <property type="entry name" value="PAS_4"/>
    <property type="match status" value="1"/>
</dbReference>
<keyword evidence="13" id="KW-1185">Reference proteome</keyword>
<evidence type="ECO:0000256" key="5">
    <source>
        <dbReference type="ARBA" id="ARBA00022777"/>
    </source>
</evidence>
<comment type="catalytic activity">
    <reaction evidence="1">
        <text>ATP + protein L-histidine = ADP + protein N-phospho-L-histidine.</text>
        <dbReference type="EC" id="2.7.13.3"/>
    </reaction>
</comment>
<dbReference type="PRINTS" id="PR00344">
    <property type="entry name" value="BCTRLSENSOR"/>
</dbReference>
<dbReference type="Proteomes" id="UP000295499">
    <property type="component" value="Unassembled WGS sequence"/>
</dbReference>